<gene>
    <name evidence="3" type="ORF">P0Y56_13090</name>
</gene>
<keyword evidence="2" id="KW-0472">Membrane</keyword>
<dbReference type="EMBL" id="CP119316">
    <property type="protein sequence ID" value="WEK45955.1"/>
    <property type="molecule type" value="Genomic_DNA"/>
</dbReference>
<name>A0AAJ6BP21_9SPHN</name>
<evidence type="ECO:0000256" key="2">
    <source>
        <dbReference type="SAM" id="Phobius"/>
    </source>
</evidence>
<proteinExistence type="predicted"/>
<keyword evidence="2" id="KW-0812">Transmembrane</keyword>
<evidence type="ECO:0000313" key="3">
    <source>
        <dbReference type="EMBL" id="WEK45955.1"/>
    </source>
</evidence>
<accession>A0AAJ6BP21</accession>
<sequence>MAKKIEQRFDDAVDGTGADGEDVRETFFGSLARSAASAAVSVTVTFAVGWLLRKLADRANKAGGAESRTP</sequence>
<evidence type="ECO:0000256" key="1">
    <source>
        <dbReference type="SAM" id="MobiDB-lite"/>
    </source>
</evidence>
<feature type="region of interest" description="Disordered" evidence="1">
    <location>
        <begin position="1"/>
        <end position="20"/>
    </location>
</feature>
<organism evidence="3 4">
    <name type="scientific">Candidatus Andeanibacterium colombiense</name>
    <dbReference type="NCBI Taxonomy" id="3121345"/>
    <lineage>
        <taxon>Bacteria</taxon>
        <taxon>Pseudomonadati</taxon>
        <taxon>Pseudomonadota</taxon>
        <taxon>Alphaproteobacteria</taxon>
        <taxon>Sphingomonadales</taxon>
        <taxon>Sphingomonadaceae</taxon>
        <taxon>Candidatus Andeanibacterium</taxon>
    </lineage>
</organism>
<keyword evidence="2" id="KW-1133">Transmembrane helix</keyword>
<evidence type="ECO:0000313" key="4">
    <source>
        <dbReference type="Proteomes" id="UP001218362"/>
    </source>
</evidence>
<feature type="transmembrane region" description="Helical" evidence="2">
    <location>
        <begin position="31"/>
        <end position="52"/>
    </location>
</feature>
<dbReference type="AlphaFoldDB" id="A0AAJ6BP21"/>
<reference evidence="3" key="1">
    <citation type="submission" date="2023-03" db="EMBL/GenBank/DDBJ databases">
        <title>Andean soil-derived lignocellulolytic bacterial consortium as a source of novel taxa and putative plastic-active enzymes.</title>
        <authorList>
            <person name="Diaz-Garcia L."/>
            <person name="Chuvochina M."/>
            <person name="Feuerriegel G."/>
            <person name="Bunk B."/>
            <person name="Sproer C."/>
            <person name="Streit W.R."/>
            <person name="Rodriguez L.M."/>
            <person name="Overmann J."/>
            <person name="Jimenez D.J."/>
        </authorList>
    </citation>
    <scope>NUCLEOTIDE SEQUENCE</scope>
    <source>
        <strain evidence="3">MAG 26</strain>
    </source>
</reference>
<dbReference type="KEGG" id="acob:P0Y56_13090"/>
<protein>
    <recommendedName>
        <fullName evidence="5">DUF4235 domain-containing protein</fullName>
    </recommendedName>
</protein>
<evidence type="ECO:0008006" key="5">
    <source>
        <dbReference type="Google" id="ProtNLM"/>
    </source>
</evidence>
<feature type="compositionally biased region" description="Basic and acidic residues" evidence="1">
    <location>
        <begin position="1"/>
        <end position="11"/>
    </location>
</feature>
<dbReference type="Proteomes" id="UP001218362">
    <property type="component" value="Chromosome"/>
</dbReference>